<dbReference type="EMBL" id="VJMF01000009">
    <property type="protein sequence ID" value="TRL37637.1"/>
    <property type="molecule type" value="Genomic_DNA"/>
</dbReference>
<dbReference type="GO" id="GO:0003887">
    <property type="term" value="F:DNA-directed DNA polymerase activity"/>
    <property type="evidence" value="ECO:0007669"/>
    <property type="project" value="UniProtKB-EC"/>
</dbReference>
<accession>A0A549T6Z2</accession>
<evidence type="ECO:0000313" key="2">
    <source>
        <dbReference type="EMBL" id="TRL37637.1"/>
    </source>
</evidence>
<dbReference type="AlphaFoldDB" id="A0A549T6Z2"/>
<keyword evidence="2" id="KW-0808">Transferase</keyword>
<evidence type="ECO:0000313" key="3">
    <source>
        <dbReference type="Proteomes" id="UP000316781"/>
    </source>
</evidence>
<dbReference type="Pfam" id="PF12362">
    <property type="entry name" value="DUF3646"/>
    <property type="match status" value="1"/>
</dbReference>
<feature type="domain" description="DNA polymerase III subunit gamma/ tau C-terminal" evidence="1">
    <location>
        <begin position="24"/>
        <end position="136"/>
    </location>
</feature>
<feature type="non-terminal residue" evidence="2">
    <location>
        <position position="1"/>
    </location>
</feature>
<dbReference type="Proteomes" id="UP000316781">
    <property type="component" value="Unassembled WGS sequence"/>
</dbReference>
<dbReference type="EC" id="2.7.7.7" evidence="2"/>
<comment type="caution">
    <text evidence="2">The sequence shown here is derived from an EMBL/GenBank/DDBJ whole genome shotgun (WGS) entry which is preliminary data.</text>
</comment>
<organism evidence="2 3">
    <name type="scientific">Methylosinus sporium</name>
    <dbReference type="NCBI Taxonomy" id="428"/>
    <lineage>
        <taxon>Bacteria</taxon>
        <taxon>Pseudomonadati</taxon>
        <taxon>Pseudomonadota</taxon>
        <taxon>Alphaproteobacteria</taxon>
        <taxon>Hyphomicrobiales</taxon>
        <taxon>Methylocystaceae</taxon>
        <taxon>Methylosinus</taxon>
    </lineage>
</organism>
<dbReference type="InterPro" id="IPR022107">
    <property type="entry name" value="DNA_pol_III_gamma/tau_C"/>
</dbReference>
<sequence>AATSAAPAQRRAAEPSPAAGVKIADFRALVALAGEKRDIQLKIALETEVRLVRFEQGRIEFELAPGGSTRLPQLLMQKLQDWTGTRWLVALAAAGGEPTLREEAVARESEKRSGIEADPLVASILARFPGAEIVAVRGKETEQAATAGAELAYDDEEPDDV</sequence>
<evidence type="ECO:0000259" key="1">
    <source>
        <dbReference type="Pfam" id="PF12362"/>
    </source>
</evidence>
<keyword evidence="2" id="KW-0548">Nucleotidyltransferase</keyword>
<protein>
    <submittedName>
        <fullName evidence="2">DNA polymerase III subunit gamma/tau</fullName>
        <ecNumber evidence="2">2.7.7.7</ecNumber>
    </submittedName>
</protein>
<name>A0A549T6Z2_METSR</name>
<gene>
    <name evidence="2" type="ORF">FM996_01910</name>
</gene>
<proteinExistence type="predicted"/>
<reference evidence="2 3" key="1">
    <citation type="submission" date="2019-07" db="EMBL/GenBank/DDBJ databases">
        <title>Ln-dependent methylotrophs.</title>
        <authorList>
            <person name="Tani A."/>
        </authorList>
    </citation>
    <scope>NUCLEOTIDE SEQUENCE [LARGE SCALE GENOMIC DNA]</scope>
    <source>
        <strain evidence="2 3">SM89A</strain>
    </source>
</reference>